<feature type="DNA-binding region" description="H-T-H motif" evidence="5">
    <location>
        <begin position="31"/>
        <end position="50"/>
    </location>
</feature>
<proteinExistence type="predicted"/>
<dbReference type="PRINTS" id="PR00455">
    <property type="entry name" value="HTHTETR"/>
</dbReference>
<dbReference type="InterPro" id="IPR036271">
    <property type="entry name" value="Tet_transcr_reg_TetR-rel_C_sf"/>
</dbReference>
<comment type="caution">
    <text evidence="7">The sequence shown here is derived from an EMBL/GenBank/DDBJ whole genome shotgun (WGS) entry which is preliminary data.</text>
</comment>
<feature type="domain" description="HTH tetR-type" evidence="6">
    <location>
        <begin position="8"/>
        <end position="68"/>
    </location>
</feature>
<dbReference type="Pfam" id="PF13977">
    <property type="entry name" value="TetR_C_6"/>
    <property type="match status" value="1"/>
</dbReference>
<organism evidence="7 8">
    <name type="scientific">Conexibacter stalactiti</name>
    <dbReference type="NCBI Taxonomy" id="1940611"/>
    <lineage>
        <taxon>Bacteria</taxon>
        <taxon>Bacillati</taxon>
        <taxon>Actinomycetota</taxon>
        <taxon>Thermoleophilia</taxon>
        <taxon>Solirubrobacterales</taxon>
        <taxon>Conexibacteraceae</taxon>
        <taxon>Conexibacter</taxon>
    </lineage>
</organism>
<evidence type="ECO:0000256" key="4">
    <source>
        <dbReference type="ARBA" id="ARBA00023163"/>
    </source>
</evidence>
<dbReference type="PANTHER" id="PTHR30055">
    <property type="entry name" value="HTH-TYPE TRANSCRIPTIONAL REGULATOR RUTR"/>
    <property type="match status" value="1"/>
</dbReference>
<name>A0ABU4HS58_9ACTN</name>
<keyword evidence="8" id="KW-1185">Reference proteome</keyword>
<keyword evidence="1" id="KW-0678">Repressor</keyword>
<dbReference type="PROSITE" id="PS50977">
    <property type="entry name" value="HTH_TETR_2"/>
    <property type="match status" value="1"/>
</dbReference>
<protein>
    <submittedName>
        <fullName evidence="7">TetR/AcrR family transcriptional regulator</fullName>
    </submittedName>
</protein>
<evidence type="ECO:0000313" key="8">
    <source>
        <dbReference type="Proteomes" id="UP001284601"/>
    </source>
</evidence>
<evidence type="ECO:0000256" key="1">
    <source>
        <dbReference type="ARBA" id="ARBA00022491"/>
    </source>
</evidence>
<dbReference type="Proteomes" id="UP001284601">
    <property type="component" value="Unassembled WGS sequence"/>
</dbReference>
<keyword evidence="2" id="KW-0805">Transcription regulation</keyword>
<dbReference type="InterPro" id="IPR001647">
    <property type="entry name" value="HTH_TetR"/>
</dbReference>
<evidence type="ECO:0000256" key="2">
    <source>
        <dbReference type="ARBA" id="ARBA00023015"/>
    </source>
</evidence>
<dbReference type="InterPro" id="IPR009057">
    <property type="entry name" value="Homeodomain-like_sf"/>
</dbReference>
<dbReference type="EMBL" id="JAWSTH010000047">
    <property type="protein sequence ID" value="MDW5596126.1"/>
    <property type="molecule type" value="Genomic_DNA"/>
</dbReference>
<sequence length="211" mass="23098">MARSRIQTLRRQQIIEAARRSIVEHGLEEVGVRDIAEAAGMSPGSITYYYPALDDLLQQVQDEATSRFSTVRWRTIEALDDPRAQLVALCEGGIATGPDDELYALLYEFTGLARREPTYRMLWKTQYDRQVPLYQSVLATGAGVGLFRLVAPAATIAHHLVALEDSLAFHVLTGVSFDRDAAIGMMLSYANVATGCELRRSTAAGALPAAP</sequence>
<dbReference type="Pfam" id="PF00440">
    <property type="entry name" value="TetR_N"/>
    <property type="match status" value="1"/>
</dbReference>
<reference evidence="8" key="1">
    <citation type="submission" date="2023-07" db="EMBL/GenBank/DDBJ databases">
        <title>Conexibacter stalactiti sp. nov., isolated from stalactites in a lava cave and emended description of the genus Conexibacter.</title>
        <authorList>
            <person name="Lee S.D."/>
        </authorList>
    </citation>
    <scope>NUCLEOTIDE SEQUENCE [LARGE SCALE GENOMIC DNA]</scope>
    <source>
        <strain evidence="8">KCTC 39840</strain>
    </source>
</reference>
<dbReference type="Gene3D" id="1.10.357.10">
    <property type="entry name" value="Tetracycline Repressor, domain 2"/>
    <property type="match status" value="1"/>
</dbReference>
<dbReference type="RefSeq" id="WP_318598505.1">
    <property type="nucleotide sequence ID" value="NZ_JAWSTH010000047.1"/>
</dbReference>
<dbReference type="SUPFAM" id="SSF48498">
    <property type="entry name" value="Tetracyclin repressor-like, C-terminal domain"/>
    <property type="match status" value="1"/>
</dbReference>
<dbReference type="InterPro" id="IPR039538">
    <property type="entry name" value="BetI_C"/>
</dbReference>
<gene>
    <name evidence="7" type="ORF">R7226_17395</name>
</gene>
<evidence type="ECO:0000259" key="6">
    <source>
        <dbReference type="PROSITE" id="PS50977"/>
    </source>
</evidence>
<evidence type="ECO:0000313" key="7">
    <source>
        <dbReference type="EMBL" id="MDW5596126.1"/>
    </source>
</evidence>
<dbReference type="SUPFAM" id="SSF46689">
    <property type="entry name" value="Homeodomain-like"/>
    <property type="match status" value="1"/>
</dbReference>
<dbReference type="PANTHER" id="PTHR30055:SF234">
    <property type="entry name" value="HTH-TYPE TRANSCRIPTIONAL REGULATOR BETI"/>
    <property type="match status" value="1"/>
</dbReference>
<keyword evidence="4" id="KW-0804">Transcription</keyword>
<dbReference type="InterPro" id="IPR050109">
    <property type="entry name" value="HTH-type_TetR-like_transc_reg"/>
</dbReference>
<evidence type="ECO:0000256" key="3">
    <source>
        <dbReference type="ARBA" id="ARBA00023125"/>
    </source>
</evidence>
<keyword evidence="3 5" id="KW-0238">DNA-binding</keyword>
<accession>A0ABU4HS58</accession>
<evidence type="ECO:0000256" key="5">
    <source>
        <dbReference type="PROSITE-ProRule" id="PRU00335"/>
    </source>
</evidence>